<feature type="region of interest" description="Disordered" evidence="1">
    <location>
        <begin position="298"/>
        <end position="463"/>
    </location>
</feature>
<feature type="compositionally biased region" description="Basic residues" evidence="1">
    <location>
        <begin position="354"/>
        <end position="425"/>
    </location>
</feature>
<organism evidence="3 4">
    <name type="scientific">Allacma fusca</name>
    <dbReference type="NCBI Taxonomy" id="39272"/>
    <lineage>
        <taxon>Eukaryota</taxon>
        <taxon>Metazoa</taxon>
        <taxon>Ecdysozoa</taxon>
        <taxon>Arthropoda</taxon>
        <taxon>Hexapoda</taxon>
        <taxon>Collembola</taxon>
        <taxon>Symphypleona</taxon>
        <taxon>Sminthuridae</taxon>
        <taxon>Allacma</taxon>
    </lineage>
</organism>
<keyword evidence="4" id="KW-1185">Reference proteome</keyword>
<protein>
    <submittedName>
        <fullName evidence="3">Uncharacterized protein</fullName>
    </submittedName>
</protein>
<evidence type="ECO:0000313" key="4">
    <source>
        <dbReference type="Proteomes" id="UP000708208"/>
    </source>
</evidence>
<evidence type="ECO:0000256" key="2">
    <source>
        <dbReference type="SAM" id="Phobius"/>
    </source>
</evidence>
<reference evidence="3" key="1">
    <citation type="submission" date="2021-06" db="EMBL/GenBank/DDBJ databases">
        <authorList>
            <person name="Hodson N. C."/>
            <person name="Mongue J. A."/>
            <person name="Jaron S. K."/>
        </authorList>
    </citation>
    <scope>NUCLEOTIDE SEQUENCE</scope>
</reference>
<feature type="compositionally biased region" description="Basic residues" evidence="1">
    <location>
        <begin position="316"/>
        <end position="326"/>
    </location>
</feature>
<feature type="region of interest" description="Disordered" evidence="1">
    <location>
        <begin position="93"/>
        <end position="146"/>
    </location>
</feature>
<dbReference type="AlphaFoldDB" id="A0A8J2KVT3"/>
<feature type="region of interest" description="Disordered" evidence="1">
    <location>
        <begin position="483"/>
        <end position="523"/>
    </location>
</feature>
<keyword evidence="2" id="KW-0812">Transmembrane</keyword>
<comment type="caution">
    <text evidence="3">The sequence shown here is derived from an EMBL/GenBank/DDBJ whole genome shotgun (WGS) entry which is preliminary data.</text>
</comment>
<feature type="compositionally biased region" description="Basic and acidic residues" evidence="1">
    <location>
        <begin position="327"/>
        <end position="336"/>
    </location>
</feature>
<dbReference type="EMBL" id="CAJVCH010246554">
    <property type="protein sequence ID" value="CAG7733300.1"/>
    <property type="molecule type" value="Genomic_DNA"/>
</dbReference>
<accession>A0A8J2KVT3</accession>
<feature type="compositionally biased region" description="Basic residues" evidence="1">
    <location>
        <begin position="130"/>
        <end position="146"/>
    </location>
</feature>
<gene>
    <name evidence="3" type="ORF">AFUS01_LOCUS21754</name>
</gene>
<feature type="compositionally biased region" description="Basic residues" evidence="1">
    <location>
        <begin position="496"/>
        <end position="506"/>
    </location>
</feature>
<evidence type="ECO:0000256" key="1">
    <source>
        <dbReference type="SAM" id="MobiDB-lite"/>
    </source>
</evidence>
<feature type="compositionally biased region" description="Basic and acidic residues" evidence="1">
    <location>
        <begin position="298"/>
        <end position="315"/>
    </location>
</feature>
<dbReference type="Proteomes" id="UP000708208">
    <property type="component" value="Unassembled WGS sequence"/>
</dbReference>
<evidence type="ECO:0000313" key="3">
    <source>
        <dbReference type="EMBL" id="CAG7733300.1"/>
    </source>
</evidence>
<name>A0A8J2KVT3_9HEXA</name>
<keyword evidence="2" id="KW-1133">Transmembrane helix</keyword>
<keyword evidence="2" id="KW-0472">Membrane</keyword>
<sequence length="544" mass="61702">MKIYAACAITHTILGAFTGGLFWYCFFYWLDKEVIVIPEDEVSNLIIIEPESEATIIISSSSSNISTSGYLSSRSRVHAGSYFNRDSRGSYLPGSRIGGSSRLTSGMRSTRDGSHLRHGSYIQHSPVRSHSQHHTEHHHHHSHPHKIHLSHTALLHEQEQALGGHVLAEMHVNHGSTKMLQAKGSNAGQHHATVALVRNRNPPPKNDLHLGKGQHGQTGNLAKDIVDMSGNSAKGYIEDVVIPPEVPGKKPHAIQIPIGASVHSRSPTPSHSRQDIQKNINATSIQDKLEDLIHVFSHDHEDKKKSHKSVVIERKDHHRHHQKHPKDHNVDHELSEPRLLPPIGSHESSLNDHHQHHHHEHGNPHHHGSHHRDHGSQFHHHVSQHHQDHHHSHHHQDHHLDHHHSRHQHSHHQHHGNVRGEHHHPHVDLNGSILGQNHVLSSSRHGPHHHGSRSGGNHRPDHERYLHAGHEHHHHDRYPQYGGYHGHGQYSPTNSRTHHHHPHGRRASSVNANRYSPYRGRSKDFRYGTTTVLFKNPKDLDDSD</sequence>
<proteinExistence type="predicted"/>
<feature type="transmembrane region" description="Helical" evidence="2">
    <location>
        <begin position="12"/>
        <end position="30"/>
    </location>
</feature>